<dbReference type="AlphaFoldDB" id="A0A6A4QD16"/>
<proteinExistence type="predicted"/>
<dbReference type="GO" id="GO:0005524">
    <property type="term" value="F:ATP binding"/>
    <property type="evidence" value="ECO:0007669"/>
    <property type="project" value="UniProtKB-KW"/>
</dbReference>
<evidence type="ECO:0000313" key="7">
    <source>
        <dbReference type="EMBL" id="KAE9611711.1"/>
    </source>
</evidence>
<dbReference type="InterPro" id="IPR000719">
    <property type="entry name" value="Prot_kinase_dom"/>
</dbReference>
<evidence type="ECO:0000313" key="8">
    <source>
        <dbReference type="Proteomes" id="UP000447434"/>
    </source>
</evidence>
<keyword evidence="7" id="KW-0829">Tyrosine-protein kinase</keyword>
<dbReference type="SUPFAM" id="SSF56112">
    <property type="entry name" value="Protein kinase-like (PK-like)"/>
    <property type="match status" value="1"/>
</dbReference>
<comment type="caution">
    <text evidence="7">The sequence shown here is derived from an EMBL/GenBank/DDBJ whole genome shotgun (WGS) entry which is preliminary data.</text>
</comment>
<evidence type="ECO:0000256" key="4">
    <source>
        <dbReference type="ARBA" id="ARBA00022777"/>
    </source>
</evidence>
<feature type="domain" description="Protein kinase" evidence="6">
    <location>
        <begin position="1"/>
        <end position="118"/>
    </location>
</feature>
<protein>
    <submittedName>
        <fullName evidence="7">Putative non-specific protein-tyrosine kinase RLK-Pelle-DLSV family</fullName>
    </submittedName>
</protein>
<keyword evidence="8" id="KW-1185">Reference proteome</keyword>
<dbReference type="GO" id="GO:0005886">
    <property type="term" value="C:plasma membrane"/>
    <property type="evidence" value="ECO:0007669"/>
    <property type="project" value="TreeGrafter"/>
</dbReference>
<dbReference type="InterPro" id="IPR011009">
    <property type="entry name" value="Kinase-like_dom_sf"/>
</dbReference>
<keyword evidence="4 7" id="KW-0418">Kinase</keyword>
<sequence length="118" mass="13457">MARIIALDQDRGSTCRIVGTYGYMSPEYAMHGQFSEKSDVFSFGVILLEIISAKRNARSIFSDDLDDLLNYKKQAMLNGKTIRVVWYVMILMQGKTCWGTCLLRYLCLQKLVESIDNA</sequence>
<evidence type="ECO:0000256" key="5">
    <source>
        <dbReference type="ARBA" id="ARBA00022840"/>
    </source>
</evidence>
<evidence type="ECO:0000256" key="3">
    <source>
        <dbReference type="ARBA" id="ARBA00022741"/>
    </source>
</evidence>
<dbReference type="Proteomes" id="UP000447434">
    <property type="component" value="Chromosome 6"/>
</dbReference>
<gene>
    <name evidence="7" type="ORF">Lalb_Chr06g0165371</name>
</gene>
<dbReference type="GO" id="GO:0004674">
    <property type="term" value="F:protein serine/threonine kinase activity"/>
    <property type="evidence" value="ECO:0007669"/>
    <property type="project" value="UniProtKB-KW"/>
</dbReference>
<reference evidence="8" key="1">
    <citation type="journal article" date="2020" name="Nat. Commun.">
        <title>Genome sequence of the cluster root forming white lupin.</title>
        <authorList>
            <person name="Hufnagel B."/>
            <person name="Marques A."/>
            <person name="Soriano A."/>
            <person name="Marques L."/>
            <person name="Divol F."/>
            <person name="Doumas P."/>
            <person name="Sallet E."/>
            <person name="Mancinotti D."/>
            <person name="Carrere S."/>
            <person name="Marande W."/>
            <person name="Arribat S."/>
            <person name="Keller J."/>
            <person name="Huneau C."/>
            <person name="Blein T."/>
            <person name="Aime D."/>
            <person name="Laguerre M."/>
            <person name="Taylor J."/>
            <person name="Schubert V."/>
            <person name="Nelson M."/>
            <person name="Geu-Flores F."/>
            <person name="Crespi M."/>
            <person name="Gallardo-Guerrero K."/>
            <person name="Delaux P.-M."/>
            <person name="Salse J."/>
            <person name="Berges H."/>
            <person name="Guyot R."/>
            <person name="Gouzy J."/>
            <person name="Peret B."/>
        </authorList>
    </citation>
    <scope>NUCLEOTIDE SEQUENCE [LARGE SCALE GENOMIC DNA]</scope>
    <source>
        <strain evidence="8">cv. Amiga</strain>
    </source>
</reference>
<organism evidence="7 8">
    <name type="scientific">Lupinus albus</name>
    <name type="common">White lupine</name>
    <name type="synonym">Lupinus termis</name>
    <dbReference type="NCBI Taxonomy" id="3870"/>
    <lineage>
        <taxon>Eukaryota</taxon>
        <taxon>Viridiplantae</taxon>
        <taxon>Streptophyta</taxon>
        <taxon>Embryophyta</taxon>
        <taxon>Tracheophyta</taxon>
        <taxon>Spermatophyta</taxon>
        <taxon>Magnoliopsida</taxon>
        <taxon>eudicotyledons</taxon>
        <taxon>Gunneridae</taxon>
        <taxon>Pentapetalae</taxon>
        <taxon>rosids</taxon>
        <taxon>fabids</taxon>
        <taxon>Fabales</taxon>
        <taxon>Fabaceae</taxon>
        <taxon>Papilionoideae</taxon>
        <taxon>50 kb inversion clade</taxon>
        <taxon>genistoids sensu lato</taxon>
        <taxon>core genistoids</taxon>
        <taxon>Genisteae</taxon>
        <taxon>Lupinus</taxon>
    </lineage>
</organism>
<dbReference type="PANTHER" id="PTHR27002:SF589">
    <property type="entry name" value="CYSTEINE-RICH RECEPTOR-KINASE-LIKE PROTEIN"/>
    <property type="match status" value="1"/>
</dbReference>
<dbReference type="PROSITE" id="PS50011">
    <property type="entry name" value="PROTEIN_KINASE_DOM"/>
    <property type="match status" value="1"/>
</dbReference>
<dbReference type="GO" id="GO:0004713">
    <property type="term" value="F:protein tyrosine kinase activity"/>
    <property type="evidence" value="ECO:0007669"/>
    <property type="project" value="UniProtKB-KW"/>
</dbReference>
<dbReference type="EMBL" id="WOCE01000006">
    <property type="protein sequence ID" value="KAE9611711.1"/>
    <property type="molecule type" value="Genomic_DNA"/>
</dbReference>
<dbReference type="OrthoDB" id="4062651at2759"/>
<dbReference type="GO" id="GO:0042742">
    <property type="term" value="P:defense response to bacterium"/>
    <property type="evidence" value="ECO:0007669"/>
    <property type="project" value="TreeGrafter"/>
</dbReference>
<keyword evidence="5" id="KW-0067">ATP-binding</keyword>
<keyword evidence="1" id="KW-0723">Serine/threonine-protein kinase</keyword>
<dbReference type="Pfam" id="PF07714">
    <property type="entry name" value="PK_Tyr_Ser-Thr"/>
    <property type="match status" value="1"/>
</dbReference>
<dbReference type="PANTHER" id="PTHR27002">
    <property type="entry name" value="RECEPTOR-LIKE SERINE/THREONINE-PROTEIN KINASE SD1-8"/>
    <property type="match status" value="1"/>
</dbReference>
<evidence type="ECO:0000256" key="1">
    <source>
        <dbReference type="ARBA" id="ARBA00022527"/>
    </source>
</evidence>
<dbReference type="InterPro" id="IPR001245">
    <property type="entry name" value="Ser-Thr/Tyr_kinase_cat_dom"/>
</dbReference>
<accession>A0A6A4QD16</accession>
<dbReference type="Gene3D" id="1.10.510.10">
    <property type="entry name" value="Transferase(Phosphotransferase) domain 1"/>
    <property type="match status" value="1"/>
</dbReference>
<keyword evidence="3" id="KW-0547">Nucleotide-binding</keyword>
<evidence type="ECO:0000259" key="6">
    <source>
        <dbReference type="PROSITE" id="PS50011"/>
    </source>
</evidence>
<evidence type="ECO:0000256" key="2">
    <source>
        <dbReference type="ARBA" id="ARBA00022679"/>
    </source>
</evidence>
<name>A0A6A4QD16_LUPAL</name>
<keyword evidence="2" id="KW-0808">Transferase</keyword>